<evidence type="ECO:0000313" key="1">
    <source>
        <dbReference type="EMBL" id="KAJ8117440.1"/>
    </source>
</evidence>
<reference evidence="1" key="1">
    <citation type="submission" date="2022-11" db="EMBL/GenBank/DDBJ databases">
        <title>Genome Sequence of Nemania bipapillata.</title>
        <authorList>
            <person name="Buettner E."/>
        </authorList>
    </citation>
    <scope>NUCLEOTIDE SEQUENCE</scope>
    <source>
        <strain evidence="1">CP14</strain>
    </source>
</reference>
<proteinExistence type="predicted"/>
<keyword evidence="2" id="KW-1185">Reference proteome</keyword>
<name>A0ACC2IQD4_9PEZI</name>
<accession>A0ACC2IQD4</accession>
<sequence>MLPNSILLITLLLGTAGGLSTQEGISHGLPSHYQESDITWTGRIKEDGEPVSFTGADLQSIEAQIRATQPDFSWARAVDEPAAAAASSSSRTDADTDMLCQLPWNAPFASVFHIRQGIAYLHKIHDNCIGGPGPGNCSRVSCSYNSAIFFCNDNPYAISVPCSSFGDRAWEIIEKCYAFGDFPTDSVQGQVFDAAGWNVIVAGTIC</sequence>
<gene>
    <name evidence="1" type="ORF">ONZ43_g4209</name>
</gene>
<comment type="caution">
    <text evidence="1">The sequence shown here is derived from an EMBL/GenBank/DDBJ whole genome shotgun (WGS) entry which is preliminary data.</text>
</comment>
<organism evidence="1 2">
    <name type="scientific">Nemania bipapillata</name>
    <dbReference type="NCBI Taxonomy" id="110536"/>
    <lineage>
        <taxon>Eukaryota</taxon>
        <taxon>Fungi</taxon>
        <taxon>Dikarya</taxon>
        <taxon>Ascomycota</taxon>
        <taxon>Pezizomycotina</taxon>
        <taxon>Sordariomycetes</taxon>
        <taxon>Xylariomycetidae</taxon>
        <taxon>Xylariales</taxon>
        <taxon>Xylariaceae</taxon>
        <taxon>Nemania</taxon>
    </lineage>
</organism>
<dbReference type="EMBL" id="JAPESX010001096">
    <property type="protein sequence ID" value="KAJ8117440.1"/>
    <property type="molecule type" value="Genomic_DNA"/>
</dbReference>
<dbReference type="Proteomes" id="UP001153334">
    <property type="component" value="Unassembled WGS sequence"/>
</dbReference>
<protein>
    <submittedName>
        <fullName evidence="1">Uncharacterized protein</fullName>
    </submittedName>
</protein>
<evidence type="ECO:0000313" key="2">
    <source>
        <dbReference type="Proteomes" id="UP001153334"/>
    </source>
</evidence>